<evidence type="ECO:0000313" key="2">
    <source>
        <dbReference type="Proteomes" id="UP000828390"/>
    </source>
</evidence>
<protein>
    <submittedName>
        <fullName evidence="1">Uncharacterized protein</fullName>
    </submittedName>
</protein>
<reference evidence="1" key="1">
    <citation type="journal article" date="2019" name="bioRxiv">
        <title>The Genome of the Zebra Mussel, Dreissena polymorpha: A Resource for Invasive Species Research.</title>
        <authorList>
            <person name="McCartney M.A."/>
            <person name="Auch B."/>
            <person name="Kono T."/>
            <person name="Mallez S."/>
            <person name="Zhang Y."/>
            <person name="Obille A."/>
            <person name="Becker A."/>
            <person name="Abrahante J.E."/>
            <person name="Garbe J."/>
            <person name="Badalamenti J.P."/>
            <person name="Herman A."/>
            <person name="Mangelson H."/>
            <person name="Liachko I."/>
            <person name="Sullivan S."/>
            <person name="Sone E.D."/>
            <person name="Koren S."/>
            <person name="Silverstein K.A.T."/>
            <person name="Beckman K.B."/>
            <person name="Gohl D.M."/>
        </authorList>
    </citation>
    <scope>NUCLEOTIDE SEQUENCE</scope>
    <source>
        <strain evidence="1">Duluth1</strain>
        <tissue evidence="1">Whole animal</tissue>
    </source>
</reference>
<sequence length="482" mass="54401">MVYKELTETSVRLPANFTGKRFMTIIALNHAMESSKPVCSDGITRDISPAIIRNLTLEHAVWTETIICQNGQPYLLQSNLQKVPLHNTTACLKICKSRTDTIVADFLTTHISGSKDTDISDFLCRHLSLYTNETIVYMPNDHVVLNWEVEELGSQIEDFYVGLGLDATEKDSTSLVNYISTDRKPYFKHRHEAIGSDELFFVFIKTVNKAGLSNIATLGPILIDETPPRYKYIPRVTIALDTIVFAWESDTFYDDEQTSQIEQLMFQFGRLFFISIKECMFICECNLVLHKINTFLQPLGHDERVSSPLLEWRLESSSPCPPYTGGCFKYALNRLQNQDTGDGLLFYINIHIYNNAGHFTSIRTETFQLPSRYPPGHGYVLDLDPEMVNTSTDIAVHFTEHSMCAGWMGFKHREQLSLEVGIGLDRTTADVVPFQSTSEMTRICLNSSSIGNGKVYFFIVKASCSGGTTISASNGVRIYDDK</sequence>
<accession>A0A9D4IIR6</accession>
<organism evidence="1 2">
    <name type="scientific">Dreissena polymorpha</name>
    <name type="common">Zebra mussel</name>
    <name type="synonym">Mytilus polymorpha</name>
    <dbReference type="NCBI Taxonomy" id="45954"/>
    <lineage>
        <taxon>Eukaryota</taxon>
        <taxon>Metazoa</taxon>
        <taxon>Spiralia</taxon>
        <taxon>Lophotrochozoa</taxon>
        <taxon>Mollusca</taxon>
        <taxon>Bivalvia</taxon>
        <taxon>Autobranchia</taxon>
        <taxon>Heteroconchia</taxon>
        <taxon>Euheterodonta</taxon>
        <taxon>Imparidentia</taxon>
        <taxon>Neoheterodontei</taxon>
        <taxon>Myida</taxon>
        <taxon>Dreissenoidea</taxon>
        <taxon>Dreissenidae</taxon>
        <taxon>Dreissena</taxon>
    </lineage>
</organism>
<evidence type="ECO:0000313" key="1">
    <source>
        <dbReference type="EMBL" id="KAH3774604.1"/>
    </source>
</evidence>
<comment type="caution">
    <text evidence="1">The sequence shown here is derived from an EMBL/GenBank/DDBJ whole genome shotgun (WGS) entry which is preliminary data.</text>
</comment>
<proteinExistence type="predicted"/>
<reference evidence="1" key="2">
    <citation type="submission" date="2020-11" db="EMBL/GenBank/DDBJ databases">
        <authorList>
            <person name="McCartney M.A."/>
            <person name="Auch B."/>
            <person name="Kono T."/>
            <person name="Mallez S."/>
            <person name="Becker A."/>
            <person name="Gohl D.M."/>
            <person name="Silverstein K.A.T."/>
            <person name="Koren S."/>
            <person name="Bechman K.B."/>
            <person name="Herman A."/>
            <person name="Abrahante J.E."/>
            <person name="Garbe J."/>
        </authorList>
    </citation>
    <scope>NUCLEOTIDE SEQUENCE</scope>
    <source>
        <strain evidence="1">Duluth1</strain>
        <tissue evidence="1">Whole animal</tissue>
    </source>
</reference>
<dbReference type="EMBL" id="JAIWYP010000009">
    <property type="protein sequence ID" value="KAH3774604.1"/>
    <property type="molecule type" value="Genomic_DNA"/>
</dbReference>
<keyword evidence="2" id="KW-1185">Reference proteome</keyword>
<name>A0A9D4IIR6_DREPO</name>
<gene>
    <name evidence="1" type="ORF">DPMN_175986</name>
</gene>
<dbReference type="AlphaFoldDB" id="A0A9D4IIR6"/>
<dbReference type="Proteomes" id="UP000828390">
    <property type="component" value="Unassembled WGS sequence"/>
</dbReference>